<proteinExistence type="predicted"/>
<dbReference type="AlphaFoldDB" id="A0A953T529"/>
<protein>
    <submittedName>
        <fullName evidence="2">Uncharacterized protein</fullName>
    </submittedName>
</protein>
<organism evidence="2 3">
    <name type="scientific">Zwartia hollandica</name>
    <dbReference type="NCBI Taxonomy" id="324606"/>
    <lineage>
        <taxon>Bacteria</taxon>
        <taxon>Pseudomonadati</taxon>
        <taxon>Pseudomonadota</taxon>
        <taxon>Betaproteobacteria</taxon>
        <taxon>Burkholderiales</taxon>
        <taxon>Alcaligenaceae</taxon>
        <taxon>Zwartia</taxon>
    </lineage>
</organism>
<keyword evidence="1" id="KW-0175">Coiled coil</keyword>
<gene>
    <name evidence="2" type="ORF">KZZ10_10985</name>
</gene>
<feature type="coiled-coil region" evidence="1">
    <location>
        <begin position="219"/>
        <end position="246"/>
    </location>
</feature>
<name>A0A953T529_9BURK</name>
<accession>A0A953T529</accession>
<reference evidence="2" key="1">
    <citation type="submission" date="2021-07" db="EMBL/GenBank/DDBJ databases">
        <title>New genus and species of the family Alcaligenaceae.</title>
        <authorList>
            <person name="Hahn M.W."/>
        </authorList>
    </citation>
    <scope>NUCLEOTIDE SEQUENCE</scope>
    <source>
        <strain evidence="2">LF4-65</strain>
    </source>
</reference>
<dbReference type="Proteomes" id="UP000739565">
    <property type="component" value="Unassembled WGS sequence"/>
</dbReference>
<evidence type="ECO:0000256" key="1">
    <source>
        <dbReference type="SAM" id="Coils"/>
    </source>
</evidence>
<evidence type="ECO:0000313" key="2">
    <source>
        <dbReference type="EMBL" id="MBZ1351171.1"/>
    </source>
</evidence>
<keyword evidence="3" id="KW-1185">Reference proteome</keyword>
<dbReference type="EMBL" id="JAHXRI010000010">
    <property type="protein sequence ID" value="MBZ1351171.1"/>
    <property type="molecule type" value="Genomic_DNA"/>
</dbReference>
<sequence length="434" mass="50230">MQYFSGAVHSFVYVDQSCPRNYVEQALHTFKGYRLLFQKNIEQNTLGIKSFEPHRYVEEGDRRDFRFRSPYFSYALWAVFERLDTYGPEHGPERFSLLYIGGEAVSAYWSLYWRFNVSPYAIALVRCDGFTGNWTAFRDDKAELASLVMMAHPLMPPKYLVSSLQGQDASSPWRWYSQVVKKIPTSRPYQGLTVWKLFMQPTSPQVEERVRMGTARAMVQIEMAEKDKYNERYSELRARAANRRRQIEKLLHLRINPLLAAFFQASLSGCADLSCGTCGGRNLRKYLEASSTAEILSDLGSLGYDEVKRYEVEIRSVLIYLEAGYLSEAEINTLARNGVRNILDRMIEHHALRLERARLAARKERERLIRARQRQADLATERLPGAIRRRDQLAVRALLRKGANPDYVQFDGSTARLMARNCGVESWLKRSQRS</sequence>
<evidence type="ECO:0000313" key="3">
    <source>
        <dbReference type="Proteomes" id="UP000739565"/>
    </source>
</evidence>
<comment type="caution">
    <text evidence="2">The sequence shown here is derived from an EMBL/GenBank/DDBJ whole genome shotgun (WGS) entry which is preliminary data.</text>
</comment>
<dbReference type="RefSeq" id="WP_259661588.1">
    <property type="nucleotide sequence ID" value="NZ_JAHXRI010000010.1"/>
</dbReference>